<dbReference type="SUPFAM" id="SSF53383">
    <property type="entry name" value="PLP-dependent transferases"/>
    <property type="match status" value="1"/>
</dbReference>
<dbReference type="PROSITE" id="PS00868">
    <property type="entry name" value="CYS_MET_METAB_PP"/>
    <property type="match status" value="1"/>
</dbReference>
<protein>
    <submittedName>
        <fullName evidence="6">PLP-dependent transferase</fullName>
    </submittedName>
</protein>
<evidence type="ECO:0000313" key="6">
    <source>
        <dbReference type="EMBL" id="HEN17132.1"/>
    </source>
</evidence>
<dbReference type="PANTHER" id="PTHR11808">
    <property type="entry name" value="TRANS-SULFURATION ENZYME FAMILY MEMBER"/>
    <property type="match status" value="1"/>
</dbReference>
<dbReference type="AlphaFoldDB" id="A0A7C2P385"/>
<evidence type="ECO:0000256" key="1">
    <source>
        <dbReference type="ARBA" id="ARBA00001933"/>
    </source>
</evidence>
<dbReference type="InterPro" id="IPR015422">
    <property type="entry name" value="PyrdxlP-dep_Trfase_small"/>
</dbReference>
<sequence length="379" mass="42000">MQFETRCVHTGVDKDASYLSATTPIYPSSTFRWDDLRTNRGFDYTRSGNPTRRALEENLAALEGGIDCRATCTGMSAITACMHLFRPGDHIIAGHDIYGGTWRLFDSVFRDMGIDFSFVNMGDPENIRRAARPTTKCVWIETPSNPLLNLVDIAAVCRVAKELGAITIADNTFLSPYLQRPFEHGVDIVVHSTTKYLNGHSDVVGGCVITRHKPHAERIGYVVNALGLACSPFDAWLVLRGVKTLGPRMEAHQRGAQALAEFLERHPRVTRVYYPGLPSHPQHELARRQQRGFGAMLSIDVDGGRPVVERVLSRLKLFQLAESLGGVESLIEYPDTMSHASMTEAARRAAGITENTLRISVGIEHPDDLIADFRSALEQ</sequence>
<comment type="similarity">
    <text evidence="2 5">Belongs to the trans-sulfuration enzymes family.</text>
</comment>
<dbReference type="GO" id="GO:0005737">
    <property type="term" value="C:cytoplasm"/>
    <property type="evidence" value="ECO:0007669"/>
    <property type="project" value="TreeGrafter"/>
</dbReference>
<keyword evidence="6" id="KW-0808">Transferase</keyword>
<dbReference type="InterPro" id="IPR000277">
    <property type="entry name" value="Cys/Met-Metab_PyrdxlP-dep_enz"/>
</dbReference>
<dbReference type="Gene3D" id="3.40.640.10">
    <property type="entry name" value="Type I PLP-dependent aspartate aminotransferase-like (Major domain)"/>
    <property type="match status" value="1"/>
</dbReference>
<accession>A0A7C2P385</accession>
<evidence type="ECO:0000256" key="3">
    <source>
        <dbReference type="ARBA" id="ARBA00022898"/>
    </source>
</evidence>
<name>A0A7C2P385_9PLAN</name>
<comment type="cofactor">
    <cofactor evidence="1 5">
        <name>pyridoxal 5'-phosphate</name>
        <dbReference type="ChEBI" id="CHEBI:597326"/>
    </cofactor>
</comment>
<dbReference type="InterPro" id="IPR054542">
    <property type="entry name" value="Cys_met_metab_PP"/>
</dbReference>
<proteinExistence type="inferred from homology"/>
<dbReference type="PIRSF" id="PIRSF001434">
    <property type="entry name" value="CGS"/>
    <property type="match status" value="1"/>
</dbReference>
<keyword evidence="3 4" id="KW-0663">Pyridoxal phosphate</keyword>
<dbReference type="FunFam" id="3.90.1150.10:FF:000008">
    <property type="entry name" value="Cystathionine gamma-synthase"/>
    <property type="match status" value="1"/>
</dbReference>
<dbReference type="GO" id="GO:0019343">
    <property type="term" value="P:cysteine biosynthetic process via cystathionine"/>
    <property type="evidence" value="ECO:0007669"/>
    <property type="project" value="TreeGrafter"/>
</dbReference>
<dbReference type="GO" id="GO:0003962">
    <property type="term" value="F:cystathionine gamma-synthase activity"/>
    <property type="evidence" value="ECO:0007669"/>
    <property type="project" value="TreeGrafter"/>
</dbReference>
<dbReference type="GO" id="GO:0004123">
    <property type="term" value="F:cystathionine gamma-lyase activity"/>
    <property type="evidence" value="ECO:0007669"/>
    <property type="project" value="TreeGrafter"/>
</dbReference>
<reference evidence="6" key="1">
    <citation type="journal article" date="2020" name="mSystems">
        <title>Genome- and Community-Level Interaction Insights into Carbon Utilization and Element Cycling Functions of Hydrothermarchaeota in Hydrothermal Sediment.</title>
        <authorList>
            <person name="Zhou Z."/>
            <person name="Liu Y."/>
            <person name="Xu W."/>
            <person name="Pan J."/>
            <person name="Luo Z.H."/>
            <person name="Li M."/>
        </authorList>
    </citation>
    <scope>NUCLEOTIDE SEQUENCE [LARGE SCALE GENOMIC DNA]</scope>
    <source>
        <strain evidence="6">SpSt-339</strain>
    </source>
</reference>
<evidence type="ECO:0000256" key="4">
    <source>
        <dbReference type="PIRSR" id="PIRSR001434-2"/>
    </source>
</evidence>
<dbReference type="GO" id="GO:0019346">
    <property type="term" value="P:transsulfuration"/>
    <property type="evidence" value="ECO:0007669"/>
    <property type="project" value="InterPro"/>
</dbReference>
<evidence type="ECO:0000256" key="5">
    <source>
        <dbReference type="RuleBase" id="RU362118"/>
    </source>
</evidence>
<evidence type="ECO:0000256" key="2">
    <source>
        <dbReference type="ARBA" id="ARBA00009077"/>
    </source>
</evidence>
<organism evidence="6">
    <name type="scientific">Schlesneria paludicola</name>
    <dbReference type="NCBI Taxonomy" id="360056"/>
    <lineage>
        <taxon>Bacteria</taxon>
        <taxon>Pseudomonadati</taxon>
        <taxon>Planctomycetota</taxon>
        <taxon>Planctomycetia</taxon>
        <taxon>Planctomycetales</taxon>
        <taxon>Planctomycetaceae</taxon>
        <taxon>Schlesneria</taxon>
    </lineage>
</organism>
<dbReference type="EMBL" id="DSOK01000463">
    <property type="protein sequence ID" value="HEN17132.1"/>
    <property type="molecule type" value="Genomic_DNA"/>
</dbReference>
<dbReference type="PANTHER" id="PTHR11808:SF75">
    <property type="entry name" value="CYSTATHIONINE GAMMA-SYNTHASE"/>
    <property type="match status" value="1"/>
</dbReference>
<dbReference type="Gene3D" id="3.90.1150.10">
    <property type="entry name" value="Aspartate Aminotransferase, domain 1"/>
    <property type="match status" value="1"/>
</dbReference>
<dbReference type="InterPro" id="IPR015424">
    <property type="entry name" value="PyrdxlP-dep_Trfase"/>
</dbReference>
<gene>
    <name evidence="6" type="ORF">ENQ76_16865</name>
</gene>
<feature type="modified residue" description="N6-(pyridoxal phosphate)lysine" evidence="4">
    <location>
        <position position="195"/>
    </location>
</feature>
<dbReference type="InterPro" id="IPR015421">
    <property type="entry name" value="PyrdxlP-dep_Trfase_major"/>
</dbReference>
<dbReference type="CDD" id="cd00614">
    <property type="entry name" value="CGS_like"/>
    <property type="match status" value="1"/>
</dbReference>
<dbReference type="FunFam" id="3.40.640.10:FF:000009">
    <property type="entry name" value="Cystathionine gamma-synthase homolog"/>
    <property type="match status" value="1"/>
</dbReference>
<dbReference type="Pfam" id="PF01053">
    <property type="entry name" value="Cys_Met_Meta_PP"/>
    <property type="match status" value="1"/>
</dbReference>
<dbReference type="GO" id="GO:0030170">
    <property type="term" value="F:pyridoxal phosphate binding"/>
    <property type="evidence" value="ECO:0007669"/>
    <property type="project" value="InterPro"/>
</dbReference>
<comment type="caution">
    <text evidence="6">The sequence shown here is derived from an EMBL/GenBank/DDBJ whole genome shotgun (WGS) entry which is preliminary data.</text>
</comment>